<dbReference type="KEGG" id="git:C6V83_06695"/>
<evidence type="ECO:0000313" key="2">
    <source>
        <dbReference type="Proteomes" id="UP000239814"/>
    </source>
</evidence>
<dbReference type="EMBL" id="CP027433">
    <property type="protein sequence ID" value="AVM00002.1"/>
    <property type="molecule type" value="Genomic_DNA"/>
</dbReference>
<dbReference type="OrthoDB" id="7107936at2"/>
<dbReference type="RefSeq" id="WP_105941733.1">
    <property type="nucleotide sequence ID" value="NZ_CP027433.1"/>
</dbReference>
<sequence length="80" mass="8721">MSRVIQVRGLADETHDALVRAAGARGMSLSQYLRGELEAIARRAEVSRRNLEVVRVTQSAVGTTVSRDDILSALTAGRRE</sequence>
<dbReference type="InterPro" id="IPR010985">
    <property type="entry name" value="Ribbon_hlx_hlx"/>
</dbReference>
<dbReference type="GO" id="GO:0006355">
    <property type="term" value="P:regulation of DNA-templated transcription"/>
    <property type="evidence" value="ECO:0007669"/>
    <property type="project" value="InterPro"/>
</dbReference>
<keyword evidence="2" id="KW-1185">Reference proteome</keyword>
<dbReference type="AlphaFoldDB" id="A0A2S0KE80"/>
<dbReference type="SUPFAM" id="SSF47598">
    <property type="entry name" value="Ribbon-helix-helix"/>
    <property type="match status" value="1"/>
</dbReference>
<evidence type="ECO:0000313" key="1">
    <source>
        <dbReference type="EMBL" id="AVM00002.1"/>
    </source>
</evidence>
<gene>
    <name evidence="1" type="ORF">C6V83_06695</name>
</gene>
<name>A0A2S0KE80_9ACTN</name>
<accession>A0A2S0KE80</accession>
<organism evidence="1 2">
    <name type="scientific">Gordonia iterans</name>
    <dbReference type="NCBI Taxonomy" id="1004901"/>
    <lineage>
        <taxon>Bacteria</taxon>
        <taxon>Bacillati</taxon>
        <taxon>Actinomycetota</taxon>
        <taxon>Actinomycetes</taxon>
        <taxon>Mycobacteriales</taxon>
        <taxon>Gordoniaceae</taxon>
        <taxon>Gordonia</taxon>
    </lineage>
</organism>
<dbReference type="Proteomes" id="UP000239814">
    <property type="component" value="Chromosome"/>
</dbReference>
<protein>
    <recommendedName>
        <fullName evidence="3">Antitoxin</fullName>
    </recommendedName>
</protein>
<evidence type="ECO:0008006" key="3">
    <source>
        <dbReference type="Google" id="ProtNLM"/>
    </source>
</evidence>
<proteinExistence type="predicted"/>
<reference evidence="1 2" key="1">
    <citation type="submission" date="2018-03" db="EMBL/GenBank/DDBJ databases">
        <title>Characteristics and genome of n-alkane degrading marine bacteria Gordonia iterans isolated from crude oil contaminated in Tae-an, South Korea.</title>
        <authorList>
            <person name="Lee S.-S."/>
            <person name="Kim H."/>
        </authorList>
    </citation>
    <scope>NUCLEOTIDE SEQUENCE [LARGE SCALE GENOMIC DNA]</scope>
    <source>
        <strain evidence="1 2">Co17</strain>
    </source>
</reference>